<dbReference type="RefSeq" id="WP_204002785.1">
    <property type="nucleotide sequence ID" value="NZ_BOPG01000048.1"/>
</dbReference>
<accession>A0A8J3ZDF0</accession>
<dbReference type="InterPro" id="IPR036527">
    <property type="entry name" value="SCP2_sterol-bd_dom_sf"/>
</dbReference>
<dbReference type="AlphaFoldDB" id="A0A8J3ZDF0"/>
<organism evidence="2 3">
    <name type="scientific">Virgisporangium aurantiacum</name>
    <dbReference type="NCBI Taxonomy" id="175570"/>
    <lineage>
        <taxon>Bacteria</taxon>
        <taxon>Bacillati</taxon>
        <taxon>Actinomycetota</taxon>
        <taxon>Actinomycetes</taxon>
        <taxon>Micromonosporales</taxon>
        <taxon>Micromonosporaceae</taxon>
        <taxon>Virgisporangium</taxon>
    </lineage>
</organism>
<dbReference type="Gene3D" id="3.30.1050.10">
    <property type="entry name" value="SCP2 sterol-binding domain"/>
    <property type="match status" value="1"/>
</dbReference>
<protein>
    <recommendedName>
        <fullName evidence="1">SCP2 domain-containing protein</fullName>
    </recommendedName>
</protein>
<reference evidence="2" key="1">
    <citation type="submission" date="2021-01" db="EMBL/GenBank/DDBJ databases">
        <title>Whole genome shotgun sequence of Virgisporangium aurantiacum NBRC 16421.</title>
        <authorList>
            <person name="Komaki H."/>
            <person name="Tamura T."/>
        </authorList>
    </citation>
    <scope>NUCLEOTIDE SEQUENCE</scope>
    <source>
        <strain evidence="2">NBRC 16421</strain>
    </source>
</reference>
<dbReference type="Proteomes" id="UP000612585">
    <property type="component" value="Unassembled WGS sequence"/>
</dbReference>
<evidence type="ECO:0000313" key="2">
    <source>
        <dbReference type="EMBL" id="GIJ59760.1"/>
    </source>
</evidence>
<gene>
    <name evidence="2" type="ORF">Vau01_072760</name>
</gene>
<sequence>MRDFSNIDDYADISPTEFARLVKATPESEIRALLAGHQRTAILDGIFARMPESFRPARADGLDAVIQWTITGGPNGSDTYEIRIADGVCSTSSAPSTDHPRLGITVGPLDFVKVVSGNANPVLMFMTGKLKAKGDMGLAVNIPNLFEVPKA</sequence>
<feature type="domain" description="SCP2" evidence="1">
    <location>
        <begin position="52"/>
        <end position="146"/>
    </location>
</feature>
<dbReference type="InterPro" id="IPR003033">
    <property type="entry name" value="SCP2_sterol-bd_dom"/>
</dbReference>
<keyword evidence="3" id="KW-1185">Reference proteome</keyword>
<dbReference type="Pfam" id="PF02036">
    <property type="entry name" value="SCP2"/>
    <property type="match status" value="1"/>
</dbReference>
<proteinExistence type="predicted"/>
<name>A0A8J3ZDF0_9ACTN</name>
<evidence type="ECO:0000313" key="3">
    <source>
        <dbReference type="Proteomes" id="UP000612585"/>
    </source>
</evidence>
<evidence type="ECO:0000259" key="1">
    <source>
        <dbReference type="Pfam" id="PF02036"/>
    </source>
</evidence>
<comment type="caution">
    <text evidence="2">The sequence shown here is derived from an EMBL/GenBank/DDBJ whole genome shotgun (WGS) entry which is preliminary data.</text>
</comment>
<dbReference type="SUPFAM" id="SSF55718">
    <property type="entry name" value="SCP-like"/>
    <property type="match status" value="1"/>
</dbReference>
<dbReference type="EMBL" id="BOPG01000048">
    <property type="protein sequence ID" value="GIJ59760.1"/>
    <property type="molecule type" value="Genomic_DNA"/>
</dbReference>